<comment type="caution">
    <text evidence="1">The sequence shown here is derived from an EMBL/GenBank/DDBJ whole genome shotgun (WGS) entry which is preliminary data.</text>
</comment>
<sequence>MLLKGCLLLRFIGFSGLLLWMNTGYAQVLAEEVLQGQWLNNEQSVEMMMELLEDPIDLNQTKGEILRELGWITLTQQKALQQHIEQYGVLLSVYELQAVQGWDLETVKRVAPYISTSKESLRQHWKEKWRQLQSMQHELQWRWGRSWDKEEESSESFLGSLDRMAFRLKGRKAGQCSYGVSMEKDAGEAVDKGPDFWSANVTVHKVGSLKTLTLGDYRLQLGQGLLSGASYFIGKGMESVLGLQQYSRGIRPYHSMSETGFLRGVAAAFQWGNCRVLPFVSSRRKDAVIIDGQVVSMPSAGLHRTLKELAYKDRLMERYAGVYTDWRWRDILKIGITTANLAYSLPIQSSGSKGVIRFTGRKSQQYALDFHLDCFGIQSFGEVARVGAGNAVLLGGQWGLGKKLALSWVYRYYAKNFHVVYGSAFGTGATPSNEKGLYTGISIKLSKYCQLTSYMDLFSRPWLRYGVYKPQYFSDFSLGIRNRKKRFWTYQCRYRWQQKEAVVDQYGQRGYQPFFKHSIKADIEWFPLKNCKVRMLSRYSYTVYPDRYQESKEGVALGVRIDWTYKMFKASADYVFFDTDDYENRLYLYQKGVRYSNRYTALYGEGYKWNYVFSYKWRSWLSMYLQGNYWIYGRMIKVNTASNRFIFSKKLDLNAQLICTF</sequence>
<dbReference type="EMBL" id="BAABJX010000032">
    <property type="protein sequence ID" value="GAA4836135.1"/>
    <property type="molecule type" value="Genomic_DNA"/>
</dbReference>
<name>A0ABP9DB42_9BACT</name>
<reference evidence="2" key="1">
    <citation type="journal article" date="2019" name="Int. J. Syst. Evol. Microbiol.">
        <title>The Global Catalogue of Microorganisms (GCM) 10K type strain sequencing project: providing services to taxonomists for standard genome sequencing and annotation.</title>
        <authorList>
            <consortium name="The Broad Institute Genomics Platform"/>
            <consortium name="The Broad Institute Genome Sequencing Center for Infectious Disease"/>
            <person name="Wu L."/>
            <person name="Ma J."/>
        </authorList>
    </citation>
    <scope>NUCLEOTIDE SEQUENCE [LARGE SCALE GENOMIC DNA]</scope>
    <source>
        <strain evidence="2">JCM 18326</strain>
    </source>
</reference>
<proteinExistence type="predicted"/>
<accession>A0ABP9DB42</accession>
<protein>
    <submittedName>
        <fullName evidence="1">Helix-hairpin-helix domain-containing protein</fullName>
    </submittedName>
</protein>
<dbReference type="Proteomes" id="UP001500298">
    <property type="component" value="Unassembled WGS sequence"/>
</dbReference>
<dbReference type="RefSeq" id="WP_345371697.1">
    <property type="nucleotide sequence ID" value="NZ_BAABJX010000032.1"/>
</dbReference>
<keyword evidence="2" id="KW-1185">Reference proteome</keyword>
<evidence type="ECO:0000313" key="2">
    <source>
        <dbReference type="Proteomes" id="UP001500298"/>
    </source>
</evidence>
<gene>
    <name evidence="1" type="ORF">GCM10023331_21710</name>
</gene>
<organism evidence="1 2">
    <name type="scientific">Algivirga pacifica</name>
    <dbReference type="NCBI Taxonomy" id="1162670"/>
    <lineage>
        <taxon>Bacteria</taxon>
        <taxon>Pseudomonadati</taxon>
        <taxon>Bacteroidota</taxon>
        <taxon>Cytophagia</taxon>
        <taxon>Cytophagales</taxon>
        <taxon>Flammeovirgaceae</taxon>
        <taxon>Algivirga</taxon>
    </lineage>
</organism>
<evidence type="ECO:0000313" key="1">
    <source>
        <dbReference type="EMBL" id="GAA4836135.1"/>
    </source>
</evidence>